<dbReference type="OrthoDB" id="423533at2759"/>
<dbReference type="Pfam" id="PF01129">
    <property type="entry name" value="ART"/>
    <property type="match status" value="1"/>
</dbReference>
<gene>
    <name evidence="11" type="ORF">RFH988_LOCUS24959</name>
</gene>
<comment type="caution">
    <text evidence="11">The sequence shown here is derived from an EMBL/GenBank/DDBJ whole genome shotgun (WGS) entry which is preliminary data.</text>
</comment>
<evidence type="ECO:0000313" key="12">
    <source>
        <dbReference type="Proteomes" id="UP000663882"/>
    </source>
</evidence>
<keyword evidence="10" id="KW-0520">NAD</keyword>
<evidence type="ECO:0000256" key="1">
    <source>
        <dbReference type="ARBA" id="ARBA00004613"/>
    </source>
</evidence>
<evidence type="ECO:0000256" key="5">
    <source>
        <dbReference type="ARBA" id="ARBA00022676"/>
    </source>
</evidence>
<protein>
    <recommendedName>
        <fullName evidence="10">NAD(P)(+)--arginine ADP-ribosyltransferase</fullName>
        <ecNumber evidence="10">2.4.2.31</ecNumber>
    </recommendedName>
    <alternativeName>
        <fullName evidence="10">Mono(ADP-ribosyl)transferase</fullName>
    </alternativeName>
</protein>
<organism evidence="11 12">
    <name type="scientific">Rotaria sordida</name>
    <dbReference type="NCBI Taxonomy" id="392033"/>
    <lineage>
        <taxon>Eukaryota</taxon>
        <taxon>Metazoa</taxon>
        <taxon>Spiralia</taxon>
        <taxon>Gnathifera</taxon>
        <taxon>Rotifera</taxon>
        <taxon>Eurotatoria</taxon>
        <taxon>Bdelloidea</taxon>
        <taxon>Philodinida</taxon>
        <taxon>Philodinidae</taxon>
        <taxon>Rotaria</taxon>
    </lineage>
</organism>
<dbReference type="EMBL" id="CAJNOO010001862">
    <property type="protein sequence ID" value="CAF1207794.1"/>
    <property type="molecule type" value="Genomic_DNA"/>
</dbReference>
<evidence type="ECO:0000256" key="10">
    <source>
        <dbReference type="RuleBase" id="RU361228"/>
    </source>
</evidence>
<dbReference type="GO" id="GO:0106274">
    <property type="term" value="F:NAD+-protein-arginine ADP-ribosyltransferase activity"/>
    <property type="evidence" value="ECO:0007669"/>
    <property type="project" value="UniProtKB-EC"/>
</dbReference>
<dbReference type="InterPro" id="IPR000768">
    <property type="entry name" value="ART"/>
</dbReference>
<dbReference type="AlphaFoldDB" id="A0A814WW70"/>
<dbReference type="GO" id="GO:0005576">
    <property type="term" value="C:extracellular region"/>
    <property type="evidence" value="ECO:0007669"/>
    <property type="project" value="UniProtKB-SubCell"/>
</dbReference>
<sequence length="327" mass="36882">MATGGYINTQQYIRVSDIANEPQTMLMPIRGYEKMPLVSLEETVTPLMSILPEVKDYAFVAKQRCKPVPANGLTQDQSASIILYTMEWEPHEECLYFALNATLRAEDRRKLKPWFSYLKLILTALKQLPSTRQSVYRGVKMNLIQQYPLGKTFVWWGFSSCASKMGVLENEQFLGKTGDRTMFSIDCESGKDISRHSYFQSEDEILLLPARQFEVISCLQPAAGLNMIQLKETQSPISLLQPVTSDSHPKASSQTYIDIGIKTQPETIAVLSVQPKLDSVKIGSSNSTIPKPMAMHKTITHHATSKNQEFAAPGTCKELFQYYSFLM</sequence>
<evidence type="ECO:0000256" key="3">
    <source>
        <dbReference type="ARBA" id="ARBA00022525"/>
    </source>
</evidence>
<keyword evidence="4" id="KW-0800">Toxin</keyword>
<dbReference type="GO" id="GO:0003950">
    <property type="term" value="F:NAD+ poly-ADP-ribosyltransferase activity"/>
    <property type="evidence" value="ECO:0007669"/>
    <property type="project" value="TreeGrafter"/>
</dbReference>
<accession>A0A814WW70</accession>
<dbReference type="Gene3D" id="3.90.176.10">
    <property type="entry name" value="Toxin ADP-ribosyltransferase, Chain A, domain 1"/>
    <property type="match status" value="1"/>
</dbReference>
<evidence type="ECO:0000256" key="7">
    <source>
        <dbReference type="ARBA" id="ARBA00022695"/>
    </source>
</evidence>
<evidence type="ECO:0000313" key="11">
    <source>
        <dbReference type="EMBL" id="CAF1207794.1"/>
    </source>
</evidence>
<comment type="catalytic activity">
    <reaction evidence="9 10">
        <text>L-arginyl-[protein] + NAD(+) = N(omega)-(ADP-D-ribosyl)-L-arginyl-[protein] + nicotinamide + H(+)</text>
        <dbReference type="Rhea" id="RHEA:19149"/>
        <dbReference type="Rhea" id="RHEA-COMP:10532"/>
        <dbReference type="Rhea" id="RHEA-COMP:15087"/>
        <dbReference type="ChEBI" id="CHEBI:15378"/>
        <dbReference type="ChEBI" id="CHEBI:17154"/>
        <dbReference type="ChEBI" id="CHEBI:29965"/>
        <dbReference type="ChEBI" id="CHEBI:57540"/>
        <dbReference type="ChEBI" id="CHEBI:142554"/>
        <dbReference type="EC" id="2.4.2.31"/>
    </reaction>
</comment>
<dbReference type="InterPro" id="IPR050999">
    <property type="entry name" value="ADP-ribosyltransferase_ARG"/>
</dbReference>
<evidence type="ECO:0000256" key="2">
    <source>
        <dbReference type="ARBA" id="ARBA00009558"/>
    </source>
</evidence>
<comment type="subcellular location">
    <subcellularLocation>
        <location evidence="1">Secreted</location>
    </subcellularLocation>
</comment>
<evidence type="ECO:0000256" key="9">
    <source>
        <dbReference type="ARBA" id="ARBA00047597"/>
    </source>
</evidence>
<reference evidence="11" key="1">
    <citation type="submission" date="2021-02" db="EMBL/GenBank/DDBJ databases">
        <authorList>
            <person name="Nowell W R."/>
        </authorList>
    </citation>
    <scope>NUCLEOTIDE SEQUENCE</scope>
</reference>
<keyword evidence="10" id="KW-0521">NADP</keyword>
<dbReference type="Proteomes" id="UP000663882">
    <property type="component" value="Unassembled WGS sequence"/>
</dbReference>
<dbReference type="PANTHER" id="PTHR10339">
    <property type="entry name" value="ADP-RIBOSYLTRANSFERASE"/>
    <property type="match status" value="1"/>
</dbReference>
<evidence type="ECO:0000256" key="6">
    <source>
        <dbReference type="ARBA" id="ARBA00022679"/>
    </source>
</evidence>
<dbReference type="GO" id="GO:0090729">
    <property type="term" value="F:toxin activity"/>
    <property type="evidence" value="ECO:0007669"/>
    <property type="project" value="UniProtKB-KW"/>
</dbReference>
<keyword evidence="3" id="KW-0964">Secreted</keyword>
<name>A0A814WW70_9BILA</name>
<keyword evidence="6 10" id="KW-0808">Transferase</keyword>
<dbReference type="EC" id="2.4.2.31" evidence="10"/>
<evidence type="ECO:0000256" key="4">
    <source>
        <dbReference type="ARBA" id="ARBA00022656"/>
    </source>
</evidence>
<keyword evidence="8" id="KW-0843">Virulence</keyword>
<evidence type="ECO:0000256" key="8">
    <source>
        <dbReference type="ARBA" id="ARBA00023026"/>
    </source>
</evidence>
<proteinExistence type="inferred from homology"/>
<dbReference type="PANTHER" id="PTHR10339:SF25">
    <property type="entry name" value="SECRETED EXOENZYME S"/>
    <property type="match status" value="1"/>
</dbReference>
<keyword evidence="7" id="KW-0548">Nucleotidyltransferase</keyword>
<comment type="similarity">
    <text evidence="2 10">Belongs to the Arg-specific ADP-ribosyltransferase family.</text>
</comment>
<dbReference type="SUPFAM" id="SSF56399">
    <property type="entry name" value="ADP-ribosylation"/>
    <property type="match status" value="1"/>
</dbReference>
<dbReference type="PROSITE" id="PS51996">
    <property type="entry name" value="TR_MART"/>
    <property type="match status" value="1"/>
</dbReference>
<dbReference type="GO" id="GO:0016779">
    <property type="term" value="F:nucleotidyltransferase activity"/>
    <property type="evidence" value="ECO:0007669"/>
    <property type="project" value="UniProtKB-KW"/>
</dbReference>
<keyword evidence="5 10" id="KW-0328">Glycosyltransferase</keyword>